<evidence type="ECO:0000259" key="3">
    <source>
        <dbReference type="Pfam" id="PF14702"/>
    </source>
</evidence>
<dbReference type="InterPro" id="IPR032790">
    <property type="entry name" value="GDE_C"/>
</dbReference>
<dbReference type="InterPro" id="IPR032792">
    <property type="entry name" value="AGL_glucanoTrfase"/>
</dbReference>
<evidence type="ECO:0000259" key="1">
    <source>
        <dbReference type="Pfam" id="PF06202"/>
    </source>
</evidence>
<feature type="domain" description="Glycogen debranching enzyme central" evidence="3">
    <location>
        <begin position="592"/>
        <end position="839"/>
    </location>
</feature>
<dbReference type="PANTHER" id="PTHR10569">
    <property type="entry name" value="GLYCOGEN DEBRANCHING ENZYME"/>
    <property type="match status" value="1"/>
</dbReference>
<dbReference type="GO" id="GO:0005980">
    <property type="term" value="P:glycogen catabolic process"/>
    <property type="evidence" value="ECO:0007669"/>
    <property type="project" value="InterPro"/>
</dbReference>
<dbReference type="Gene3D" id="3.20.20.80">
    <property type="entry name" value="Glycosidases"/>
    <property type="match status" value="2"/>
</dbReference>
<dbReference type="SUPFAM" id="SSF51445">
    <property type="entry name" value="(Trans)glycosidases"/>
    <property type="match status" value="1"/>
</dbReference>
<protein>
    <recommendedName>
        <fullName evidence="6">Glycogen debranching enzyme</fullName>
    </recommendedName>
</protein>
<dbReference type="InterPro" id="IPR032788">
    <property type="entry name" value="AGL_central"/>
</dbReference>
<gene>
    <name evidence="4" type="ORF">CXG81DRAFT_8863</name>
</gene>
<dbReference type="EMBL" id="ML014115">
    <property type="protein sequence ID" value="RKP03966.1"/>
    <property type="molecule type" value="Genomic_DNA"/>
</dbReference>
<organism evidence="4 5">
    <name type="scientific">Caulochytrium protostelioides</name>
    <dbReference type="NCBI Taxonomy" id="1555241"/>
    <lineage>
        <taxon>Eukaryota</taxon>
        <taxon>Fungi</taxon>
        <taxon>Fungi incertae sedis</taxon>
        <taxon>Chytridiomycota</taxon>
        <taxon>Chytridiomycota incertae sedis</taxon>
        <taxon>Chytridiomycetes</taxon>
        <taxon>Caulochytriales</taxon>
        <taxon>Caulochytriaceae</taxon>
        <taxon>Caulochytrium</taxon>
    </lineage>
</organism>
<dbReference type="OrthoDB" id="10248904at2759"/>
<feature type="domain" description="Glycogen debranching enzyme C-terminal" evidence="1">
    <location>
        <begin position="948"/>
        <end position="1404"/>
    </location>
</feature>
<dbReference type="InterPro" id="IPR017853">
    <property type="entry name" value="GH"/>
</dbReference>
<accession>A0A4P9XEI9</accession>
<reference evidence="5" key="1">
    <citation type="journal article" date="2018" name="Nat. Microbiol.">
        <title>Leveraging single-cell genomics to expand the fungal tree of life.</title>
        <authorList>
            <person name="Ahrendt S.R."/>
            <person name="Quandt C.A."/>
            <person name="Ciobanu D."/>
            <person name="Clum A."/>
            <person name="Salamov A."/>
            <person name="Andreopoulos B."/>
            <person name="Cheng J.F."/>
            <person name="Woyke T."/>
            <person name="Pelin A."/>
            <person name="Henrissat B."/>
            <person name="Reynolds N.K."/>
            <person name="Benny G.L."/>
            <person name="Smith M.E."/>
            <person name="James T.Y."/>
            <person name="Grigoriev I.V."/>
        </authorList>
    </citation>
    <scope>NUCLEOTIDE SEQUENCE [LARGE SCALE GENOMIC DNA]</scope>
    <source>
        <strain evidence="5">ATCC 52028</strain>
    </source>
</reference>
<dbReference type="Pfam" id="PF14701">
    <property type="entry name" value="hDGE_amylase"/>
    <property type="match status" value="1"/>
</dbReference>
<dbReference type="Gene3D" id="1.50.10.10">
    <property type="match status" value="1"/>
</dbReference>
<evidence type="ECO:0000313" key="5">
    <source>
        <dbReference type="Proteomes" id="UP000274922"/>
    </source>
</evidence>
<evidence type="ECO:0008006" key="6">
    <source>
        <dbReference type="Google" id="ProtNLM"/>
    </source>
</evidence>
<dbReference type="GO" id="GO:0004134">
    <property type="term" value="F:4-alpha-glucanotransferase activity"/>
    <property type="evidence" value="ECO:0007669"/>
    <property type="project" value="InterPro"/>
</dbReference>
<dbReference type="InterPro" id="IPR010401">
    <property type="entry name" value="AGL/Gdb1"/>
</dbReference>
<name>A0A4P9XEI9_9FUNG</name>
<sequence>MVLFDPALRHAAEAPVTDLDALSILTVIPKWLPTMDGWDAYWAEFQSAGYNAVHLAPVSERGASDSPYSLRDQLRLAPDLFPPHVGPSDSEREAFAKQTLDRLQAQYGIYGFVDVVWNHTASDSPWLNQHPEAGYNLETAPHLESAYVVDRALIRFSEDHARYGVPGMIRSEQEVQYAVAQFEKQVLPTIKLWEFYALDVAAERARLLKALQASATPVDASQLDAARGAIASLNKAESIERFRTSCVKKEGWSRGCRQLVLDQAVIFCVLHHIASEDDITALLNDVNVAYYREYDDDVKTILVNTANRAKYLRVEPHGPLLGTLSASAPISDTYFTLLTDPAVPERQRMLANNGWIWDADPLINFASASSKAYVRREVIAWGDCVKLRYGNGPEDNPWLWQHQVAYTQKMASLFHGFRIDNCHTTPLHVGAHLLDAARRVNPNLYVFAELFTGNAERDQMFVQELGIHSLIREGMNAKSAEALADHVSKYSAENDVVLATDAHYMTRIAASLGGAVVTPTARNLHCIFMDCTHDNHMPAEEFTPGHSLPHAAVIGMTAAAVGSVLGYDQVFPKLLDLVNEKTRKYPLNAMAMGPARRVMNQVHARACRENYARVSVHARNGFVLIERHNLLTNASFLLVARTQYSRAGLAPAVLSAMDLPELNGHLEFMYAASLDTKQASATGPQTPPGSAPTGYFGVVPMAFAEYPDQCPDWISFSDGRLEITETFNKAGIVLFHITRPANDAIPDADSAAAPLAQAVAALGLEELNIALYRGDGEERDATGMETYDVPGAGRFEYAGMQGLYDAIRRIVKYNDDGHAPLVWNVRNGHWLLDWMHGRLTPYAERWPTIRPYMAWLKGETQRLQTTMSHNLCFMGLARLVMLVTHVLHRRVYALTEQAAAVARGGDYTTLVRACLLTAVQLSGASASAQLARPEFWAAMAGTIPAELTKASLAAGLPHFSGSFMRCWGRDIFIAIPGLFLVPGYYDRARTHLLAFAATVRHGQIPNLLDSGWNCRYNARDAAWWWLQCLQMYCERAPEGLALLGVAVPRRFPGDGGVRTDTGIEPAQAFTTRNTVAEIVYEILERHRRGVHFREYRAGPQLDSSMSHEGFELHIGTDPETGFVYGGSRHNCGTWMDKMGSSEKAGNRGIPATSRHGADVEIVGLSASTLRWITTKVIGHTPHWPWTDVVLPDGATVPLTAWYEQIKSHFEPHFFIPASGPDHTGREDLIRQRTIYKDVVMCKDDPEQEFCFRPNLFVSMYLAPELFDPQHAWQCLQLGRAQLAGPLGARTLTPLHPKYRGYYNNSDDGTDMSVAQGWNYHQGPEWVWVMGAFLRAYWRFGYERQTDSAIRAETQAYVRERLRAYAEFFATIPLYAGLPELTNRDGTFCSGSCPSQAWSTGLILEVLELVRAS</sequence>
<evidence type="ECO:0000259" key="2">
    <source>
        <dbReference type="Pfam" id="PF14701"/>
    </source>
</evidence>
<dbReference type="InterPro" id="IPR012341">
    <property type="entry name" value="6hp_glycosidase-like_sf"/>
</dbReference>
<dbReference type="PANTHER" id="PTHR10569:SF2">
    <property type="entry name" value="GLYCOGEN DEBRANCHING ENZYME"/>
    <property type="match status" value="1"/>
</dbReference>
<dbReference type="STRING" id="1555241.A0A4P9XEI9"/>
<dbReference type="SUPFAM" id="SSF48208">
    <property type="entry name" value="Six-hairpin glycosidases"/>
    <property type="match status" value="1"/>
</dbReference>
<keyword evidence="5" id="KW-1185">Reference proteome</keyword>
<proteinExistence type="predicted"/>
<dbReference type="Pfam" id="PF06202">
    <property type="entry name" value="GDE_C"/>
    <property type="match status" value="1"/>
</dbReference>
<evidence type="ECO:0000313" key="4">
    <source>
        <dbReference type="EMBL" id="RKP03966.1"/>
    </source>
</evidence>
<dbReference type="Pfam" id="PF14702">
    <property type="entry name" value="hGDE_central"/>
    <property type="match status" value="1"/>
</dbReference>
<dbReference type="Proteomes" id="UP000274922">
    <property type="component" value="Unassembled WGS sequence"/>
</dbReference>
<dbReference type="InterPro" id="IPR008928">
    <property type="entry name" value="6-hairpin_glycosidase_sf"/>
</dbReference>
<feature type="domain" description="Glycogen debranching enzyme glucanotransferase" evidence="2">
    <location>
        <begin position="19"/>
        <end position="445"/>
    </location>
</feature>
<dbReference type="GO" id="GO:0004135">
    <property type="term" value="F:amylo-alpha-1,6-glucosidase activity"/>
    <property type="evidence" value="ECO:0007669"/>
    <property type="project" value="InterPro"/>
</dbReference>